<dbReference type="PRINTS" id="PR00032">
    <property type="entry name" value="HTHARAC"/>
</dbReference>
<dbReference type="GO" id="GO:0005829">
    <property type="term" value="C:cytosol"/>
    <property type="evidence" value="ECO:0007669"/>
    <property type="project" value="TreeGrafter"/>
</dbReference>
<dbReference type="Pfam" id="PF12833">
    <property type="entry name" value="HTH_18"/>
    <property type="match status" value="1"/>
</dbReference>
<keyword evidence="2" id="KW-0238">DNA-binding</keyword>
<dbReference type="PROSITE" id="PS01124">
    <property type="entry name" value="HTH_ARAC_FAMILY_2"/>
    <property type="match status" value="1"/>
</dbReference>
<sequence length="336" mass="37854">MFDSDRPSIPTAYADLMLDILDERGVAKAVALKRAEIDAARLRNVDGRISASEWARLSRCAMTLAEDEGLGIEYGLRQLPTAHGTLGYAVITSATLRDLLDTSAKYSRSRLSVYAIYLKEDGVSATLTVREKVPLGNLRNFFFECVLVGIAATVKFLFPDLFEQIELGFTWPQPDYFERYRDRLPKVNFRASDNQLRLPSSSLARKSPLANAAAHSQAIRQLDREMALLNLDASDLVDRVRAGLMLSEDGYPSLARLASSLFLSERTLKRRLREHGTSYREMLEKARYRDACALLRETDLSLADVSAKLGYQNPPTFTRAFRRWSGIAPSRYRDTL</sequence>
<evidence type="ECO:0000313" key="5">
    <source>
        <dbReference type="EMBL" id="AIO70589.1"/>
    </source>
</evidence>
<evidence type="ECO:0000256" key="2">
    <source>
        <dbReference type="ARBA" id="ARBA00023125"/>
    </source>
</evidence>
<proteinExistence type="predicted"/>
<dbReference type="PANTHER" id="PTHR47894">
    <property type="entry name" value="HTH-TYPE TRANSCRIPTIONAL REGULATOR GADX"/>
    <property type="match status" value="1"/>
</dbReference>
<keyword evidence="6" id="KW-1185">Reference proteome</keyword>
<accession>A0AAI8BEJ8</accession>
<feature type="domain" description="HTH araC/xylS-type" evidence="4">
    <location>
        <begin position="234"/>
        <end position="335"/>
    </location>
</feature>
<dbReference type="EMBL" id="CP008727">
    <property type="protein sequence ID" value="AIO70589.1"/>
    <property type="molecule type" value="Genomic_DNA"/>
</dbReference>
<dbReference type="InterPro" id="IPR032687">
    <property type="entry name" value="AraC-type_N"/>
</dbReference>
<dbReference type="RefSeq" id="WP_010111556.1">
    <property type="nucleotide sequence ID" value="NZ_CP008727.1"/>
</dbReference>
<evidence type="ECO:0000313" key="6">
    <source>
        <dbReference type="Proteomes" id="UP000029424"/>
    </source>
</evidence>
<dbReference type="InterPro" id="IPR020449">
    <property type="entry name" value="Tscrpt_reg_AraC-type_HTH"/>
</dbReference>
<dbReference type="InterPro" id="IPR018060">
    <property type="entry name" value="HTH_AraC"/>
</dbReference>
<keyword evidence="1" id="KW-0805">Transcription regulation</keyword>
<dbReference type="AlphaFoldDB" id="A0AAI8BEJ8"/>
<dbReference type="Gene3D" id="1.10.10.60">
    <property type="entry name" value="Homeodomain-like"/>
    <property type="match status" value="1"/>
</dbReference>
<keyword evidence="3" id="KW-0804">Transcription</keyword>
<dbReference type="InterPro" id="IPR009057">
    <property type="entry name" value="Homeodomain-like_sf"/>
</dbReference>
<dbReference type="KEGG" id="bok:DM82_6143"/>
<dbReference type="GO" id="GO:0003700">
    <property type="term" value="F:DNA-binding transcription factor activity"/>
    <property type="evidence" value="ECO:0007669"/>
    <property type="project" value="InterPro"/>
</dbReference>
<reference evidence="5 6" key="1">
    <citation type="submission" date="2014-06" db="EMBL/GenBank/DDBJ databases">
        <authorList>
            <person name="Bishop-Lilly K.A."/>
            <person name="Broomall S.M."/>
            <person name="Chain P.S."/>
            <person name="Chertkov O."/>
            <person name="Coyne S.R."/>
            <person name="Daligault H.E."/>
            <person name="Davenport K.W."/>
            <person name="Erkkila T."/>
            <person name="Frey K.G."/>
            <person name="Gibbons H.S."/>
            <person name="Gu W."/>
            <person name="Jaissle J."/>
            <person name="Johnson S.L."/>
            <person name="Koroleva G.I."/>
            <person name="Ladner J.T."/>
            <person name="Lo C.-C."/>
            <person name="Minogue T.D."/>
            <person name="Munk C."/>
            <person name="Palacios G.F."/>
            <person name="Redden C.L."/>
            <person name="Rosenzweig C.N."/>
            <person name="Scholz M.B."/>
            <person name="Teshima H."/>
            <person name="Xu Y."/>
        </authorList>
    </citation>
    <scope>NUCLEOTIDE SEQUENCE [LARGE SCALE GENOMIC DNA]</scope>
    <source>
        <strain evidence="5 6">EO147</strain>
    </source>
</reference>
<dbReference type="SUPFAM" id="SSF46689">
    <property type="entry name" value="Homeodomain-like"/>
    <property type="match status" value="1"/>
</dbReference>
<protein>
    <submittedName>
        <fullName evidence="5">Helix-turn-helix domain protein</fullName>
    </submittedName>
</protein>
<gene>
    <name evidence="5" type="ORF">DM82_6143</name>
</gene>
<organism evidence="5 6">
    <name type="scientific">Burkholderia oklahomensis</name>
    <dbReference type="NCBI Taxonomy" id="342113"/>
    <lineage>
        <taxon>Bacteria</taxon>
        <taxon>Pseudomonadati</taxon>
        <taxon>Pseudomonadota</taxon>
        <taxon>Betaproteobacteria</taxon>
        <taxon>Burkholderiales</taxon>
        <taxon>Burkholderiaceae</taxon>
        <taxon>Burkholderia</taxon>
        <taxon>pseudomallei group</taxon>
    </lineage>
</organism>
<dbReference type="PANTHER" id="PTHR47894:SF1">
    <property type="entry name" value="HTH-TYPE TRANSCRIPTIONAL REGULATOR VQSM"/>
    <property type="match status" value="1"/>
</dbReference>
<dbReference type="Pfam" id="PF12625">
    <property type="entry name" value="Arabinose_bd"/>
    <property type="match status" value="1"/>
</dbReference>
<evidence type="ECO:0000256" key="1">
    <source>
        <dbReference type="ARBA" id="ARBA00023015"/>
    </source>
</evidence>
<evidence type="ECO:0000259" key="4">
    <source>
        <dbReference type="PROSITE" id="PS01124"/>
    </source>
</evidence>
<dbReference type="Proteomes" id="UP000029424">
    <property type="component" value="Chromosome 2"/>
</dbReference>
<dbReference type="SMART" id="SM00342">
    <property type="entry name" value="HTH_ARAC"/>
    <property type="match status" value="1"/>
</dbReference>
<dbReference type="GO" id="GO:0000976">
    <property type="term" value="F:transcription cis-regulatory region binding"/>
    <property type="evidence" value="ECO:0007669"/>
    <property type="project" value="TreeGrafter"/>
</dbReference>
<name>A0AAI8BEJ8_9BURK</name>
<evidence type="ECO:0000256" key="3">
    <source>
        <dbReference type="ARBA" id="ARBA00023163"/>
    </source>
</evidence>